<name>A0A9D9IGA6_9BACT</name>
<evidence type="ECO:0000256" key="1">
    <source>
        <dbReference type="SAM" id="MobiDB-lite"/>
    </source>
</evidence>
<dbReference type="AlphaFoldDB" id="A0A9D9IGA6"/>
<dbReference type="Proteomes" id="UP000823603">
    <property type="component" value="Unassembled WGS sequence"/>
</dbReference>
<proteinExistence type="predicted"/>
<evidence type="ECO:0000313" key="3">
    <source>
        <dbReference type="Proteomes" id="UP000823603"/>
    </source>
</evidence>
<reference evidence="2" key="1">
    <citation type="submission" date="2020-10" db="EMBL/GenBank/DDBJ databases">
        <authorList>
            <person name="Gilroy R."/>
        </authorList>
    </citation>
    <scope>NUCLEOTIDE SEQUENCE</scope>
    <source>
        <strain evidence="2">B2-22910</strain>
    </source>
</reference>
<gene>
    <name evidence="2" type="ORF">IAB82_07035</name>
</gene>
<feature type="compositionally biased region" description="Polar residues" evidence="1">
    <location>
        <begin position="107"/>
        <end position="116"/>
    </location>
</feature>
<feature type="region of interest" description="Disordered" evidence="1">
    <location>
        <begin position="95"/>
        <end position="132"/>
    </location>
</feature>
<dbReference type="EMBL" id="JADIMB010000104">
    <property type="protein sequence ID" value="MBO8471531.1"/>
    <property type="molecule type" value="Genomic_DNA"/>
</dbReference>
<accession>A0A9D9IGA6</accession>
<reference evidence="2" key="2">
    <citation type="journal article" date="2021" name="PeerJ">
        <title>Extensive microbial diversity within the chicken gut microbiome revealed by metagenomics and culture.</title>
        <authorList>
            <person name="Gilroy R."/>
            <person name="Ravi A."/>
            <person name="Getino M."/>
            <person name="Pursley I."/>
            <person name="Horton D.L."/>
            <person name="Alikhan N.F."/>
            <person name="Baker D."/>
            <person name="Gharbi K."/>
            <person name="Hall N."/>
            <person name="Watson M."/>
            <person name="Adriaenssens E.M."/>
            <person name="Foster-Nyarko E."/>
            <person name="Jarju S."/>
            <person name="Secka A."/>
            <person name="Antonio M."/>
            <person name="Oren A."/>
            <person name="Chaudhuri R.R."/>
            <person name="La Ragione R."/>
            <person name="Hildebrand F."/>
            <person name="Pallen M.J."/>
        </authorList>
    </citation>
    <scope>NUCLEOTIDE SEQUENCE</scope>
    <source>
        <strain evidence="2">B2-22910</strain>
    </source>
</reference>
<evidence type="ECO:0000313" key="2">
    <source>
        <dbReference type="EMBL" id="MBO8471531.1"/>
    </source>
</evidence>
<sequence length="154" mass="16869">MDWIATIFTILLLIVPVIAKLVEKSLSQAGKPGAGRTVRDILESFGDEEAAGPAESSTERKAIQLPPVFKEVFPTSVIKPETVPPAVQQTAARAQEPAISVEETAPGRTQQVSGMQNEIYCPGEQKDKGGFRIDDPKKLVIYSEIMRPKFRDSF</sequence>
<comment type="caution">
    <text evidence="2">The sequence shown here is derived from an EMBL/GenBank/DDBJ whole genome shotgun (WGS) entry which is preliminary data.</text>
</comment>
<protein>
    <submittedName>
        <fullName evidence="2">Uncharacterized protein</fullName>
    </submittedName>
</protein>
<organism evidence="2 3">
    <name type="scientific">Candidatus Cryptobacteroides faecavium</name>
    <dbReference type="NCBI Taxonomy" id="2840762"/>
    <lineage>
        <taxon>Bacteria</taxon>
        <taxon>Pseudomonadati</taxon>
        <taxon>Bacteroidota</taxon>
        <taxon>Bacteroidia</taxon>
        <taxon>Bacteroidales</taxon>
        <taxon>Candidatus Cryptobacteroides</taxon>
    </lineage>
</organism>